<evidence type="ECO:0000259" key="8">
    <source>
        <dbReference type="SMART" id="SM00014"/>
    </source>
</evidence>
<keyword evidence="4" id="KW-0378">Hydrolase</keyword>
<gene>
    <name evidence="9" type="ORF">H8R25_08460</name>
</gene>
<evidence type="ECO:0000256" key="5">
    <source>
        <dbReference type="ARBA" id="ARBA00022989"/>
    </source>
</evidence>
<dbReference type="EMBL" id="JACRUL010000016">
    <property type="protein sequence ID" value="MBC5844465.1"/>
    <property type="molecule type" value="Genomic_DNA"/>
</dbReference>
<evidence type="ECO:0000256" key="6">
    <source>
        <dbReference type="ARBA" id="ARBA00023136"/>
    </source>
</evidence>
<dbReference type="GO" id="GO:0016787">
    <property type="term" value="F:hydrolase activity"/>
    <property type="evidence" value="ECO:0007669"/>
    <property type="project" value="UniProtKB-KW"/>
</dbReference>
<keyword evidence="3 7" id="KW-0812">Transmembrane</keyword>
<comment type="subcellular location">
    <subcellularLocation>
        <location evidence="1">Cell membrane</location>
        <topology evidence="1">Multi-pass membrane protein</topology>
    </subcellularLocation>
</comment>
<keyword evidence="6 7" id="KW-0472">Membrane</keyword>
<feature type="domain" description="Phosphatidic acid phosphatase type 2/haloperoxidase" evidence="8">
    <location>
        <begin position="102"/>
        <end position="205"/>
    </location>
</feature>
<keyword evidence="10" id="KW-1185">Reference proteome</keyword>
<evidence type="ECO:0000256" key="1">
    <source>
        <dbReference type="ARBA" id="ARBA00004651"/>
    </source>
</evidence>
<organism evidence="9 10">
    <name type="scientific">Flavobacterium muglaense</name>
    <dbReference type="NCBI Taxonomy" id="2764716"/>
    <lineage>
        <taxon>Bacteria</taxon>
        <taxon>Pseudomonadati</taxon>
        <taxon>Bacteroidota</taxon>
        <taxon>Flavobacteriia</taxon>
        <taxon>Flavobacteriales</taxon>
        <taxon>Flavobacteriaceae</taxon>
        <taxon>Flavobacterium</taxon>
    </lineage>
</organism>
<dbReference type="InterPro" id="IPR036938">
    <property type="entry name" value="PAP2/HPO_sf"/>
</dbReference>
<evidence type="ECO:0000313" key="10">
    <source>
        <dbReference type="Proteomes" id="UP000641454"/>
    </source>
</evidence>
<evidence type="ECO:0000256" key="7">
    <source>
        <dbReference type="SAM" id="Phobius"/>
    </source>
</evidence>
<evidence type="ECO:0000313" key="9">
    <source>
        <dbReference type="EMBL" id="MBC5844465.1"/>
    </source>
</evidence>
<keyword evidence="5 7" id="KW-1133">Transmembrane helix</keyword>
<dbReference type="RefSeq" id="WP_187018131.1">
    <property type="nucleotide sequence ID" value="NZ_JACRUK010000016.1"/>
</dbReference>
<dbReference type="Pfam" id="PF01569">
    <property type="entry name" value="PAP2"/>
    <property type="match status" value="1"/>
</dbReference>
<evidence type="ECO:0000256" key="4">
    <source>
        <dbReference type="ARBA" id="ARBA00022801"/>
    </source>
</evidence>
<evidence type="ECO:0000256" key="3">
    <source>
        <dbReference type="ARBA" id="ARBA00022692"/>
    </source>
</evidence>
<feature type="transmembrane region" description="Helical" evidence="7">
    <location>
        <begin position="186"/>
        <end position="207"/>
    </location>
</feature>
<dbReference type="GO" id="GO:0005886">
    <property type="term" value="C:plasma membrane"/>
    <property type="evidence" value="ECO:0007669"/>
    <property type="project" value="UniProtKB-SubCell"/>
</dbReference>
<dbReference type="SMART" id="SM00014">
    <property type="entry name" value="acidPPc"/>
    <property type="match status" value="1"/>
</dbReference>
<feature type="transmembrane region" description="Helical" evidence="7">
    <location>
        <begin position="162"/>
        <end position="180"/>
    </location>
</feature>
<evidence type="ECO:0000256" key="2">
    <source>
        <dbReference type="ARBA" id="ARBA00022475"/>
    </source>
</evidence>
<proteinExistence type="predicted"/>
<dbReference type="InterPro" id="IPR000326">
    <property type="entry name" value="PAP2/HPO"/>
</dbReference>
<keyword evidence="2" id="KW-1003">Cell membrane</keyword>
<comment type="caution">
    <text evidence="9">The sequence shown here is derived from an EMBL/GenBank/DDBJ whole genome shotgun (WGS) entry which is preliminary data.</text>
</comment>
<dbReference type="PANTHER" id="PTHR14969">
    <property type="entry name" value="SPHINGOSINE-1-PHOSPHATE PHOSPHOHYDROLASE"/>
    <property type="match status" value="1"/>
</dbReference>
<dbReference type="PANTHER" id="PTHR14969:SF62">
    <property type="entry name" value="DECAPRENYLPHOSPHORYL-5-PHOSPHORIBOSE PHOSPHATASE RV3807C-RELATED"/>
    <property type="match status" value="1"/>
</dbReference>
<dbReference type="SUPFAM" id="SSF48317">
    <property type="entry name" value="Acid phosphatase/Vanadium-dependent haloperoxidase"/>
    <property type="match status" value="1"/>
</dbReference>
<dbReference type="AlphaFoldDB" id="A0A923SFH4"/>
<sequence>MKKIAVSLLLFLMITQMYGQKADSLLVSKKLSYKSFIIPAAFVASGALLLNSELNGDIQTKSGQIFGTGFRSSADDIFPFVPITQIYLGKSLGFAPKTNYRNQTVNIIVANTATVVVVEIAKRIAKRERPDLSDNMSFPSGHSAVAFTNATLLYYEYKDANFWYASSGFLFAGATAAFRIANNKHFASDVLVGAGIGTASGIIFSHLSPLKSFRVSKKSKTTAFVYPQLGSQIGLGAIINPDF</sequence>
<name>A0A923SFH4_9FLAO</name>
<accession>A0A923SFH4</accession>
<reference evidence="9 10" key="1">
    <citation type="submission" date="2020-08" db="EMBL/GenBank/DDBJ databases">
        <title>Description of novel Flavobacterium F-392 isolate.</title>
        <authorList>
            <person name="Saticioglu I.B."/>
            <person name="Duman M."/>
            <person name="Altun S."/>
        </authorList>
    </citation>
    <scope>NUCLEOTIDE SEQUENCE [LARGE SCALE GENOMIC DNA]</scope>
    <source>
        <strain evidence="9 10">F-392</strain>
    </source>
</reference>
<protein>
    <submittedName>
        <fullName evidence="9">Phosphatase PAP2 family protein</fullName>
    </submittedName>
</protein>
<dbReference type="Proteomes" id="UP000641454">
    <property type="component" value="Unassembled WGS sequence"/>
</dbReference>
<feature type="transmembrane region" description="Helical" evidence="7">
    <location>
        <begin position="35"/>
        <end position="52"/>
    </location>
</feature>
<dbReference type="Gene3D" id="1.20.144.10">
    <property type="entry name" value="Phosphatidic acid phosphatase type 2/haloperoxidase"/>
    <property type="match status" value="1"/>
</dbReference>